<dbReference type="PANTHER" id="PTHR43229:SF2">
    <property type="entry name" value="NODULATION PROTEIN J"/>
    <property type="match status" value="1"/>
</dbReference>
<evidence type="ECO:0000256" key="5">
    <source>
        <dbReference type="SAM" id="Phobius"/>
    </source>
</evidence>
<feature type="transmembrane region" description="Helical" evidence="5">
    <location>
        <begin position="189"/>
        <end position="212"/>
    </location>
</feature>
<dbReference type="Proteomes" id="UP000199671">
    <property type="component" value="Unassembled WGS sequence"/>
</dbReference>
<reference evidence="7 8" key="1">
    <citation type="submission" date="2016-10" db="EMBL/GenBank/DDBJ databases">
        <authorList>
            <person name="de Groot N.N."/>
        </authorList>
    </citation>
    <scope>NUCLEOTIDE SEQUENCE [LARGE SCALE GENOMIC DNA]</scope>
    <source>
        <strain evidence="7 8">KPR-7B</strain>
    </source>
</reference>
<evidence type="ECO:0000256" key="4">
    <source>
        <dbReference type="ARBA" id="ARBA00023136"/>
    </source>
</evidence>
<dbReference type="AlphaFoldDB" id="A0A1G9SU28"/>
<comment type="subcellular location">
    <subcellularLocation>
        <location evidence="1">Membrane</location>
        <topology evidence="1">Multi-pass membrane protein</topology>
    </subcellularLocation>
</comment>
<dbReference type="InterPro" id="IPR013525">
    <property type="entry name" value="ABC2_TM"/>
</dbReference>
<keyword evidence="3 5" id="KW-1133">Transmembrane helix</keyword>
<dbReference type="GO" id="GO:0140359">
    <property type="term" value="F:ABC-type transporter activity"/>
    <property type="evidence" value="ECO:0007669"/>
    <property type="project" value="InterPro"/>
</dbReference>
<evidence type="ECO:0000256" key="3">
    <source>
        <dbReference type="ARBA" id="ARBA00022989"/>
    </source>
</evidence>
<dbReference type="RefSeq" id="WP_176760767.1">
    <property type="nucleotide sequence ID" value="NZ_FNHU01000002.1"/>
</dbReference>
<evidence type="ECO:0000259" key="6">
    <source>
        <dbReference type="Pfam" id="PF12698"/>
    </source>
</evidence>
<name>A0A1G9SU28_9ACTO</name>
<dbReference type="Pfam" id="PF12698">
    <property type="entry name" value="ABC2_membrane_3"/>
    <property type="match status" value="1"/>
</dbReference>
<evidence type="ECO:0000313" key="8">
    <source>
        <dbReference type="Proteomes" id="UP000199671"/>
    </source>
</evidence>
<feature type="transmembrane region" description="Helical" evidence="5">
    <location>
        <begin position="271"/>
        <end position="294"/>
    </location>
</feature>
<feature type="transmembrane region" description="Helical" evidence="5">
    <location>
        <begin position="303"/>
        <end position="324"/>
    </location>
</feature>
<keyword evidence="2 5" id="KW-0812">Transmembrane</keyword>
<protein>
    <submittedName>
        <fullName evidence="7">ABC-2 family transporter protein</fullName>
    </submittedName>
</protein>
<dbReference type="PANTHER" id="PTHR43229">
    <property type="entry name" value="NODULATION PROTEIN J"/>
    <property type="match status" value="1"/>
</dbReference>
<evidence type="ECO:0000256" key="1">
    <source>
        <dbReference type="ARBA" id="ARBA00004141"/>
    </source>
</evidence>
<dbReference type="GO" id="GO:0016020">
    <property type="term" value="C:membrane"/>
    <property type="evidence" value="ECO:0007669"/>
    <property type="project" value="UniProtKB-SubCell"/>
</dbReference>
<accession>A0A1G9SU28</accession>
<organism evidence="7 8">
    <name type="scientific">Actinomyces ruminicola</name>
    <dbReference type="NCBI Taxonomy" id="332524"/>
    <lineage>
        <taxon>Bacteria</taxon>
        <taxon>Bacillati</taxon>
        <taxon>Actinomycetota</taxon>
        <taxon>Actinomycetes</taxon>
        <taxon>Actinomycetales</taxon>
        <taxon>Actinomycetaceae</taxon>
        <taxon>Actinomyces</taxon>
    </lineage>
</organism>
<dbReference type="InterPro" id="IPR051784">
    <property type="entry name" value="Nod_factor_ABC_transporter"/>
</dbReference>
<evidence type="ECO:0000256" key="2">
    <source>
        <dbReference type="ARBA" id="ARBA00022692"/>
    </source>
</evidence>
<feature type="transmembrane region" description="Helical" evidence="5">
    <location>
        <begin position="38"/>
        <end position="58"/>
    </location>
</feature>
<gene>
    <name evidence="7" type="ORF">SAMN04487766_10277</name>
</gene>
<feature type="domain" description="ABC-2 type transporter transmembrane" evidence="6">
    <location>
        <begin position="40"/>
        <end position="361"/>
    </location>
</feature>
<evidence type="ECO:0000313" key="7">
    <source>
        <dbReference type="EMBL" id="SDM38375.1"/>
    </source>
</evidence>
<dbReference type="Gene3D" id="3.40.1710.10">
    <property type="entry name" value="abc type-2 transporter like domain"/>
    <property type="match status" value="1"/>
</dbReference>
<proteinExistence type="predicted"/>
<feature type="transmembrane region" description="Helical" evidence="5">
    <location>
        <begin position="359"/>
        <end position="378"/>
    </location>
</feature>
<keyword evidence="4 5" id="KW-0472">Membrane</keyword>
<sequence length="382" mass="40945">MKPTTPRRPRRGWRGHVERAGAVARKDLRQWARDRQALAGPMLIPLVLMLLCGILFGFGGDEWNIGLINEGEGPHAAAFEAEIRDLRSNISPYFRVVTTDADEAERLVAAGRLHLVVTIPADFDERIETGQTPVLRTRTYNINTDMMKNARLRLTRAIQDYAAAQAPGAAPVTVTQATTRPDDVWRRTFIGHSAVILAVMVGSALNAAIMTAREWEHRTVKEIRLAPRPVGDVTAGTLLAAVIAGGVNTLVALAVAAAVFGVRVPVGRLPVLAGVAALTALACAGIGVAIGAWLRDYRTVQPLLMITFAGSFFASGGFSSLATLPRAVQVLDRFWPPAYVFETMQAQAWMTEPPSAAPVLAGCAIAAAAGVGIGAWVLHRRL</sequence>
<feature type="transmembrane region" description="Helical" evidence="5">
    <location>
        <begin position="233"/>
        <end position="259"/>
    </location>
</feature>
<dbReference type="EMBL" id="FNHU01000002">
    <property type="protein sequence ID" value="SDM38375.1"/>
    <property type="molecule type" value="Genomic_DNA"/>
</dbReference>